<dbReference type="EMBL" id="BDCO01000002">
    <property type="protein sequence ID" value="GAT33222.1"/>
    <property type="molecule type" value="Genomic_DNA"/>
</dbReference>
<keyword evidence="3" id="KW-0375">Hydrogen ion transport</keyword>
<name>A0A146G765_TERSA</name>
<dbReference type="AlphaFoldDB" id="A0A146G765"/>
<keyword evidence="6" id="KW-0066">ATP synthesis</keyword>
<dbReference type="STRING" id="690879.TSACC_21632"/>
<gene>
    <name evidence="7" type="ORF">TSACC_21632</name>
</gene>
<keyword evidence="5" id="KW-0472">Membrane</keyword>
<dbReference type="GO" id="GO:0046933">
    <property type="term" value="F:proton-transporting ATP synthase activity, rotational mechanism"/>
    <property type="evidence" value="ECO:0007669"/>
    <property type="project" value="InterPro"/>
</dbReference>
<evidence type="ECO:0000256" key="4">
    <source>
        <dbReference type="ARBA" id="ARBA00023065"/>
    </source>
</evidence>
<keyword evidence="2" id="KW-0813">Transport</keyword>
<evidence type="ECO:0000256" key="6">
    <source>
        <dbReference type="ARBA" id="ARBA00023310"/>
    </source>
</evidence>
<sequence>MKISREARRAAREMFRLSLVDGRLDNARVKDISDRLVAEKPRSFLEILKEYTRLVRLELASRHAVVESAVTLPDEQASRLLADLQSRFGNDITAEFRVQPGLLAGIRIKVGSDVWDGSVRNRLNTLSQQL</sequence>
<reference evidence="8" key="1">
    <citation type="journal article" date="2017" name="Genome Announc.">
        <title>Draft Genome Sequence of Terrimicrobium sacchariphilum NM-5T, a Facultative Anaerobic Soil Bacterium of the Class Spartobacteria.</title>
        <authorList>
            <person name="Qiu Y.L."/>
            <person name="Tourlousse D.M."/>
            <person name="Matsuura N."/>
            <person name="Ohashi A."/>
            <person name="Sekiguchi Y."/>
        </authorList>
    </citation>
    <scope>NUCLEOTIDE SEQUENCE [LARGE SCALE GENOMIC DNA]</scope>
    <source>
        <strain evidence="8">NM-5</strain>
    </source>
</reference>
<protein>
    <submittedName>
        <fullName evidence="7">F-type H+-transporting ATPase subunit delta</fullName>
    </submittedName>
</protein>
<dbReference type="FunCoup" id="A0A146G765">
    <property type="interactions" value="372"/>
</dbReference>
<evidence type="ECO:0000256" key="5">
    <source>
        <dbReference type="ARBA" id="ARBA00023136"/>
    </source>
</evidence>
<comment type="subcellular location">
    <subcellularLocation>
        <location evidence="1">Membrane</location>
    </subcellularLocation>
</comment>
<dbReference type="PANTHER" id="PTHR11910">
    <property type="entry name" value="ATP SYNTHASE DELTA CHAIN"/>
    <property type="match status" value="1"/>
</dbReference>
<dbReference type="Pfam" id="PF00213">
    <property type="entry name" value="OSCP"/>
    <property type="match status" value="1"/>
</dbReference>
<dbReference type="InParanoid" id="A0A146G765"/>
<proteinExistence type="predicted"/>
<dbReference type="OrthoDB" id="9814841at2"/>
<evidence type="ECO:0000313" key="8">
    <source>
        <dbReference type="Proteomes" id="UP000076023"/>
    </source>
</evidence>
<evidence type="ECO:0000256" key="1">
    <source>
        <dbReference type="ARBA" id="ARBA00004370"/>
    </source>
</evidence>
<organism evidence="7 8">
    <name type="scientific">Terrimicrobium sacchariphilum</name>
    <dbReference type="NCBI Taxonomy" id="690879"/>
    <lineage>
        <taxon>Bacteria</taxon>
        <taxon>Pseudomonadati</taxon>
        <taxon>Verrucomicrobiota</taxon>
        <taxon>Terrimicrobiia</taxon>
        <taxon>Terrimicrobiales</taxon>
        <taxon>Terrimicrobiaceae</taxon>
        <taxon>Terrimicrobium</taxon>
    </lineage>
</organism>
<evidence type="ECO:0000256" key="3">
    <source>
        <dbReference type="ARBA" id="ARBA00022781"/>
    </source>
</evidence>
<evidence type="ECO:0000313" key="7">
    <source>
        <dbReference type="EMBL" id="GAT33222.1"/>
    </source>
</evidence>
<dbReference type="GO" id="GO:0016020">
    <property type="term" value="C:membrane"/>
    <property type="evidence" value="ECO:0007669"/>
    <property type="project" value="UniProtKB-SubCell"/>
</dbReference>
<dbReference type="InterPro" id="IPR000711">
    <property type="entry name" value="ATPase_OSCP/dsu"/>
</dbReference>
<keyword evidence="4" id="KW-0406">Ion transport</keyword>
<keyword evidence="8" id="KW-1185">Reference proteome</keyword>
<comment type="caution">
    <text evidence="7">The sequence shown here is derived from an EMBL/GenBank/DDBJ whole genome shotgun (WGS) entry which is preliminary data.</text>
</comment>
<dbReference type="RefSeq" id="WP_075078981.1">
    <property type="nucleotide sequence ID" value="NZ_BDCO01000002.1"/>
</dbReference>
<dbReference type="Proteomes" id="UP000076023">
    <property type="component" value="Unassembled WGS sequence"/>
</dbReference>
<dbReference type="NCBIfam" id="TIGR01145">
    <property type="entry name" value="ATP_synt_delta"/>
    <property type="match status" value="1"/>
</dbReference>
<accession>A0A146G765</accession>
<evidence type="ECO:0000256" key="2">
    <source>
        <dbReference type="ARBA" id="ARBA00022448"/>
    </source>
</evidence>